<keyword evidence="3" id="KW-1185">Reference proteome</keyword>
<evidence type="ECO:0000313" key="3">
    <source>
        <dbReference type="Proteomes" id="UP000565572"/>
    </source>
</evidence>
<dbReference type="Proteomes" id="UP000565572">
    <property type="component" value="Unassembled WGS sequence"/>
</dbReference>
<dbReference type="InterPro" id="IPR036291">
    <property type="entry name" value="NAD(P)-bd_dom_sf"/>
</dbReference>
<dbReference type="PANTHER" id="PTHR43245">
    <property type="entry name" value="BIFUNCTIONAL POLYMYXIN RESISTANCE PROTEIN ARNA"/>
    <property type="match status" value="1"/>
</dbReference>
<feature type="domain" description="NAD-dependent epimerase/dehydratase" evidence="1">
    <location>
        <begin position="3"/>
        <end position="221"/>
    </location>
</feature>
<accession>A0A7W5P6S4</accession>
<organism evidence="2 3">
    <name type="scientific">Microlunatus antarcticus</name>
    <dbReference type="NCBI Taxonomy" id="53388"/>
    <lineage>
        <taxon>Bacteria</taxon>
        <taxon>Bacillati</taxon>
        <taxon>Actinomycetota</taxon>
        <taxon>Actinomycetes</taxon>
        <taxon>Propionibacteriales</taxon>
        <taxon>Propionibacteriaceae</taxon>
        <taxon>Microlunatus</taxon>
    </lineage>
</organism>
<sequence length="324" mass="34716">MRIYILGATGHIGTHLTPRLIRAGHEVVAASRGTREPYHLDEAWGQAERVVLDRDASDADGTTAEQILAHRPDAVVDLVCFTPASATQLVEGLRGHVGLHAHCGSVWSHGLSTSLPMLEEDPKFPFGEYGTAKHAIEELLFAETAAGGLASTVVHPGHISGAGWPVINPVGNVDPRVWATIARGEELVVPGDASATMHHVHADDVAQVFERVLEVPEASVGESFHAVSARALTVRGFAEAAYGWWGHEPALRSVPWPEFEELAGAEHASTSWEHLHRSQVCSIAKGVDRLGYAPGWTSQAAAREAVAWLAEHDADHDLLPLVAP</sequence>
<dbReference type="AlphaFoldDB" id="A0A7W5P6S4"/>
<evidence type="ECO:0000313" key="2">
    <source>
        <dbReference type="EMBL" id="MBB3326825.1"/>
    </source>
</evidence>
<evidence type="ECO:0000259" key="1">
    <source>
        <dbReference type="Pfam" id="PF01370"/>
    </source>
</evidence>
<protein>
    <submittedName>
        <fullName evidence="2">Nucleoside-diphosphate-sugar epimerase</fullName>
    </submittedName>
</protein>
<proteinExistence type="predicted"/>
<dbReference type="RefSeq" id="WP_183337697.1">
    <property type="nucleotide sequence ID" value="NZ_JACHZG010000001.1"/>
</dbReference>
<comment type="caution">
    <text evidence="2">The sequence shown here is derived from an EMBL/GenBank/DDBJ whole genome shotgun (WGS) entry which is preliminary data.</text>
</comment>
<reference evidence="2 3" key="1">
    <citation type="submission" date="2020-08" db="EMBL/GenBank/DDBJ databases">
        <title>Sequencing the genomes of 1000 actinobacteria strains.</title>
        <authorList>
            <person name="Klenk H.-P."/>
        </authorList>
    </citation>
    <scope>NUCLEOTIDE SEQUENCE [LARGE SCALE GENOMIC DNA]</scope>
    <source>
        <strain evidence="2 3">DSM 11053</strain>
    </source>
</reference>
<name>A0A7W5P6S4_9ACTN</name>
<dbReference type="EMBL" id="JACHZG010000001">
    <property type="protein sequence ID" value="MBB3326825.1"/>
    <property type="molecule type" value="Genomic_DNA"/>
</dbReference>
<dbReference type="SUPFAM" id="SSF51735">
    <property type="entry name" value="NAD(P)-binding Rossmann-fold domains"/>
    <property type="match status" value="1"/>
</dbReference>
<dbReference type="Gene3D" id="3.40.50.720">
    <property type="entry name" value="NAD(P)-binding Rossmann-like Domain"/>
    <property type="match status" value="1"/>
</dbReference>
<dbReference type="Pfam" id="PF01370">
    <property type="entry name" value="Epimerase"/>
    <property type="match status" value="1"/>
</dbReference>
<dbReference type="InterPro" id="IPR050177">
    <property type="entry name" value="Lipid_A_modif_metabolic_enz"/>
</dbReference>
<gene>
    <name evidence="2" type="ORF">FHX39_001769</name>
</gene>
<dbReference type="InterPro" id="IPR001509">
    <property type="entry name" value="Epimerase_deHydtase"/>
</dbReference>